<gene>
    <name evidence="2" type="ORF">F9U64_20545</name>
</gene>
<dbReference type="EMBL" id="WEID01000115">
    <property type="protein sequence ID" value="KAB8126149.1"/>
    <property type="molecule type" value="Genomic_DNA"/>
</dbReference>
<comment type="caution">
    <text evidence="2">The sequence shown here is derived from an EMBL/GenBank/DDBJ whole genome shotgun (WGS) entry which is preliminary data.</text>
</comment>
<dbReference type="SMART" id="SM00860">
    <property type="entry name" value="SMI1_KNR4"/>
    <property type="match status" value="1"/>
</dbReference>
<reference evidence="2 3" key="1">
    <citation type="submission" date="2019-10" db="EMBL/GenBank/DDBJ databases">
        <title>Gracilibacillus sp. nov. isolated from rice seeds.</title>
        <authorList>
            <person name="He S."/>
        </authorList>
    </citation>
    <scope>NUCLEOTIDE SEQUENCE [LARGE SCALE GENOMIC DNA]</scope>
    <source>
        <strain evidence="2 3">TD8</strain>
    </source>
</reference>
<name>A0A7C8KMG0_9BACI</name>
<evidence type="ECO:0000259" key="1">
    <source>
        <dbReference type="SMART" id="SM00860"/>
    </source>
</evidence>
<dbReference type="InterPro" id="IPR018958">
    <property type="entry name" value="Knr4/Smi1-like_dom"/>
</dbReference>
<feature type="domain" description="Knr4/Smi1-like" evidence="1">
    <location>
        <begin position="23"/>
        <end position="143"/>
    </location>
</feature>
<dbReference type="Proteomes" id="UP000480246">
    <property type="component" value="Unassembled WGS sequence"/>
</dbReference>
<evidence type="ECO:0000313" key="2">
    <source>
        <dbReference type="EMBL" id="KAB8126149.1"/>
    </source>
</evidence>
<dbReference type="OrthoDB" id="2361629at2"/>
<dbReference type="Gene3D" id="3.40.1580.10">
    <property type="entry name" value="SMI1/KNR4-like"/>
    <property type="match status" value="1"/>
</dbReference>
<evidence type="ECO:0000313" key="3">
    <source>
        <dbReference type="Proteomes" id="UP000480246"/>
    </source>
</evidence>
<keyword evidence="3" id="KW-1185">Reference proteome</keyword>
<protein>
    <submittedName>
        <fullName evidence="2">SMI1/KNR4 family protein</fullName>
    </submittedName>
</protein>
<dbReference type="NCBIfam" id="NF038335">
    <property type="entry name" value="YPO0640_fam"/>
    <property type="match status" value="1"/>
</dbReference>
<proteinExistence type="predicted"/>
<accession>A0A7C8KMG0</accession>
<sequence>MWREKLEEVKKYLNGFGRETDAPASEKEIQIFTEEVKGKFGFDLPEDYIDLLKVMNGYEFNGFIIYGIDGRLLEKKPDEHINGFIELSEIWYENEHQKQYAIIGEDNISWYVYDLVSKKYVIVDNPGGGEMEYFDRFDEIIAKLLTDSIS</sequence>
<dbReference type="AlphaFoldDB" id="A0A7C8KMG0"/>
<organism evidence="2 3">
    <name type="scientific">Gracilibacillus oryzae</name>
    <dbReference type="NCBI Taxonomy" id="1672701"/>
    <lineage>
        <taxon>Bacteria</taxon>
        <taxon>Bacillati</taxon>
        <taxon>Bacillota</taxon>
        <taxon>Bacilli</taxon>
        <taxon>Bacillales</taxon>
        <taxon>Bacillaceae</taxon>
        <taxon>Gracilibacillus</taxon>
    </lineage>
</organism>
<dbReference type="Pfam" id="PF09346">
    <property type="entry name" value="SMI1_KNR4"/>
    <property type="match status" value="1"/>
</dbReference>
<dbReference type="InterPro" id="IPR037883">
    <property type="entry name" value="Knr4/Smi1-like_sf"/>
</dbReference>
<dbReference type="RefSeq" id="WP_153406749.1">
    <property type="nucleotide sequence ID" value="NZ_ML762452.1"/>
</dbReference>
<dbReference type="SUPFAM" id="SSF160631">
    <property type="entry name" value="SMI1/KNR4-like"/>
    <property type="match status" value="1"/>
</dbReference>